<dbReference type="GO" id="GO:0000155">
    <property type="term" value="F:phosphorelay sensor kinase activity"/>
    <property type="evidence" value="ECO:0007669"/>
    <property type="project" value="InterPro"/>
</dbReference>
<dbReference type="Gene3D" id="1.10.287.130">
    <property type="match status" value="1"/>
</dbReference>
<dbReference type="EMBL" id="LNXU01000045">
    <property type="protein sequence ID" value="KTC69684.1"/>
    <property type="molecule type" value="Genomic_DNA"/>
</dbReference>
<dbReference type="OrthoDB" id="5635875at2"/>
<gene>
    <name evidence="3" type="ORF">Lboz_3200</name>
</gene>
<dbReference type="Proteomes" id="UP000054695">
    <property type="component" value="Unassembled WGS sequence"/>
</dbReference>
<dbReference type="InterPro" id="IPR036097">
    <property type="entry name" value="HisK_dim/P_sf"/>
</dbReference>
<name>A0A0W0RF11_LEGBO</name>
<accession>A0A0W0RF11</accession>
<evidence type="ECO:0000256" key="2">
    <source>
        <dbReference type="ARBA" id="ARBA00012438"/>
    </source>
</evidence>
<dbReference type="CDD" id="cd00082">
    <property type="entry name" value="HisKA"/>
    <property type="match status" value="1"/>
</dbReference>
<dbReference type="RefSeq" id="WP_058460780.1">
    <property type="nucleotide sequence ID" value="NZ_CAAAIY010000007.1"/>
</dbReference>
<dbReference type="InterPro" id="IPR036890">
    <property type="entry name" value="HATPase_C_sf"/>
</dbReference>
<evidence type="ECO:0000313" key="3">
    <source>
        <dbReference type="EMBL" id="KTC69684.1"/>
    </source>
</evidence>
<dbReference type="Gene3D" id="3.30.565.10">
    <property type="entry name" value="Histidine kinase-like ATPase, C-terminal domain"/>
    <property type="match status" value="1"/>
</dbReference>
<dbReference type="PATRIC" id="fig|447.4.peg.3419"/>
<proteinExistence type="predicted"/>
<keyword evidence="4" id="KW-1185">Reference proteome</keyword>
<dbReference type="SUPFAM" id="SSF47384">
    <property type="entry name" value="Homodimeric domain of signal transducing histidine kinase"/>
    <property type="match status" value="1"/>
</dbReference>
<protein>
    <recommendedName>
        <fullName evidence="2">histidine kinase</fullName>
        <ecNumber evidence="2">2.7.13.3</ecNumber>
    </recommendedName>
</protein>
<keyword evidence="3" id="KW-0418">Kinase</keyword>
<dbReference type="InterPro" id="IPR003661">
    <property type="entry name" value="HisK_dim/P_dom"/>
</dbReference>
<evidence type="ECO:0000256" key="1">
    <source>
        <dbReference type="ARBA" id="ARBA00000085"/>
    </source>
</evidence>
<keyword evidence="3" id="KW-0808">Transferase</keyword>
<dbReference type="EC" id="2.7.13.3" evidence="2"/>
<sequence>MKKIREDEPQGQYISELIHELKQPITAIKAYLGGCELRIQKNNLSAGQILSILQKIDEQTELLKNKIDSIYEHAAQETFIEKPTDIHSFITEIISLYSYEIKHHNISLILDFQENFSNFPINGVQIRHVLFRLLKQCIHTVEKNKLRQPKLEIQTNIDKNMMKIIIISNFLIKEEDFEKGLTYCHTSLDKESGVLLAELFAHSICFQLTAFQQR</sequence>
<evidence type="ECO:0000313" key="4">
    <source>
        <dbReference type="Proteomes" id="UP000054695"/>
    </source>
</evidence>
<dbReference type="SUPFAM" id="SSF55874">
    <property type="entry name" value="ATPase domain of HSP90 chaperone/DNA topoisomerase II/histidine kinase"/>
    <property type="match status" value="1"/>
</dbReference>
<dbReference type="STRING" id="447.Lboz_3200"/>
<reference evidence="3 4" key="1">
    <citation type="submission" date="2015-11" db="EMBL/GenBank/DDBJ databases">
        <title>Genomic analysis of 38 Legionella species identifies large and diverse effector repertoires.</title>
        <authorList>
            <person name="Burstein D."/>
            <person name="Amaro F."/>
            <person name="Zusman T."/>
            <person name="Lifshitz Z."/>
            <person name="Cohen O."/>
            <person name="Gilbert J.A."/>
            <person name="Pupko T."/>
            <person name="Shuman H.A."/>
            <person name="Segal G."/>
        </authorList>
    </citation>
    <scope>NUCLEOTIDE SEQUENCE [LARGE SCALE GENOMIC DNA]</scope>
    <source>
        <strain evidence="3 4">WIGA</strain>
    </source>
</reference>
<comment type="caution">
    <text evidence="3">The sequence shown here is derived from an EMBL/GenBank/DDBJ whole genome shotgun (WGS) entry which is preliminary data.</text>
</comment>
<comment type="catalytic activity">
    <reaction evidence="1">
        <text>ATP + protein L-histidine = ADP + protein N-phospho-L-histidine.</text>
        <dbReference type="EC" id="2.7.13.3"/>
    </reaction>
</comment>
<organism evidence="3 4">
    <name type="scientific">Legionella bozemanae</name>
    <name type="common">Fluoribacter bozemanae</name>
    <dbReference type="NCBI Taxonomy" id="447"/>
    <lineage>
        <taxon>Bacteria</taxon>
        <taxon>Pseudomonadati</taxon>
        <taxon>Pseudomonadota</taxon>
        <taxon>Gammaproteobacteria</taxon>
        <taxon>Legionellales</taxon>
        <taxon>Legionellaceae</taxon>
        <taxon>Legionella</taxon>
    </lineage>
</organism>
<dbReference type="AlphaFoldDB" id="A0A0W0RF11"/>